<dbReference type="Gene3D" id="3.30.810.10">
    <property type="entry name" value="2-Layer Sandwich"/>
    <property type="match status" value="1"/>
</dbReference>
<accession>A0ABM4FJM0</accession>
<dbReference type="Pfam" id="PF01504">
    <property type="entry name" value="PIP5K"/>
    <property type="match status" value="1"/>
</dbReference>
<dbReference type="InterPro" id="IPR023610">
    <property type="entry name" value="PInositol-4/5-P-5/4-kinase"/>
</dbReference>
<evidence type="ECO:0000259" key="3">
    <source>
        <dbReference type="PROSITE" id="PS51455"/>
    </source>
</evidence>
<dbReference type="RefSeq" id="XP_067165143.1">
    <property type="nucleotide sequence ID" value="XM_067309042.1"/>
</dbReference>
<evidence type="ECO:0000256" key="2">
    <source>
        <dbReference type="SAM" id="MobiDB-lite"/>
    </source>
</evidence>
<dbReference type="Proteomes" id="UP001652627">
    <property type="component" value="Chromosome 21"/>
</dbReference>
<dbReference type="Gene3D" id="3.30.800.10">
    <property type="entry name" value="Phosphatidylinositol Phosphate Kinase II Beta"/>
    <property type="match status" value="1"/>
</dbReference>
<evidence type="ECO:0000313" key="4">
    <source>
        <dbReference type="Proteomes" id="UP001652627"/>
    </source>
</evidence>
<feature type="compositionally biased region" description="Basic residues" evidence="2">
    <location>
        <begin position="15"/>
        <end position="27"/>
    </location>
</feature>
<keyword evidence="4" id="KW-1185">Reference proteome</keyword>
<dbReference type="InterPro" id="IPR002498">
    <property type="entry name" value="PInositol-4-P-4/5-kinase_core"/>
</dbReference>
<dbReference type="GeneID" id="136993884"/>
<dbReference type="SUPFAM" id="SSF56104">
    <property type="entry name" value="SAICAR synthase-like"/>
    <property type="match status" value="1"/>
</dbReference>
<feature type="region of interest" description="Disordered" evidence="2">
    <location>
        <begin position="1"/>
        <end position="37"/>
    </location>
</feature>
<dbReference type="PROSITE" id="PS51455">
    <property type="entry name" value="PIPK"/>
    <property type="match status" value="1"/>
</dbReference>
<protein>
    <submittedName>
        <fullName evidence="5">Phosphatidylinositol 4-phosphate 5-kinase-like protein 1 isoform X1</fullName>
    </submittedName>
</protein>
<name>A0ABM4FJM0_9AVES</name>
<keyword evidence="1" id="KW-0418">Kinase</keyword>
<dbReference type="SMART" id="SM00330">
    <property type="entry name" value="PIPKc"/>
    <property type="match status" value="1"/>
</dbReference>
<dbReference type="InterPro" id="IPR027483">
    <property type="entry name" value="PInositol-4-P-4/5-kinase_C_sf"/>
</dbReference>
<keyword evidence="1" id="KW-0067">ATP-binding</keyword>
<dbReference type="CDD" id="cd17304">
    <property type="entry name" value="PIPKc_PIP5KL1"/>
    <property type="match status" value="1"/>
</dbReference>
<proteinExistence type="predicted"/>
<reference evidence="5" key="1">
    <citation type="submission" date="2025-08" db="UniProtKB">
        <authorList>
            <consortium name="RefSeq"/>
        </authorList>
    </citation>
    <scope>IDENTIFICATION</scope>
    <source>
        <tissue evidence="5">Blood</tissue>
    </source>
</reference>
<dbReference type="InterPro" id="IPR027484">
    <property type="entry name" value="PInositol-4-P-5-kinase_N"/>
</dbReference>
<evidence type="ECO:0000313" key="5">
    <source>
        <dbReference type="RefSeq" id="XP_067165143.1"/>
    </source>
</evidence>
<keyword evidence="1" id="KW-0547">Nucleotide-binding</keyword>
<keyword evidence="1" id="KW-0808">Transferase</keyword>
<feature type="domain" description="PIPK" evidence="3">
    <location>
        <begin position="53"/>
        <end position="431"/>
    </location>
</feature>
<dbReference type="PANTHER" id="PTHR23086:SF46">
    <property type="entry name" value="PHOSPHATIDYLINOSITOL 4-PHOSPHATE 5-KINASE-LIKE PROTEIN 1"/>
    <property type="match status" value="1"/>
</dbReference>
<dbReference type="PANTHER" id="PTHR23086">
    <property type="entry name" value="PHOSPHATIDYLINOSITOL-4-PHOSPHATE 5-KINASE"/>
    <property type="match status" value="1"/>
</dbReference>
<sequence length="432" mass="49276">MGSAPLRPLPPRPPARGRGHPGHRRSRPQAAAEAPRERCPRARRRWLFWRVHQRWKLLGVFEIDPEHEFYGLTCHLRAGLGAATQEAIDHPPADVPGEGDCVAVLKQPHEGFELRTYAAPAFARLRRSLGLAEEEYQASLSSRGPYLQFISNSKSPADFFLTHDKRFFLKTQNKREIRFLLSNLPRYLRHLERYPHSLLVRFLGVHSIILPRRRKKYFIIMQSVFYPDERILERYDIKGCWVNRRAEPAAEGSPAVVVLKDCNFEGKTIALGAQRAWLLRQLELDSRFLEELRVLDYSLLLALQPLHADERRPPGLALAGLVARAAQSVEQSGSSWSAAGAAGSTDPACEPGARAAAQHRRLLPASRNPLHVLDGPQLRYFVGIIDLFTVYGCRKRLEHLWKSIRYRGQSFSTVCPAEYARRLCRWVETHTL</sequence>
<gene>
    <name evidence="5" type="primary">PIP5KL1</name>
</gene>
<evidence type="ECO:0000256" key="1">
    <source>
        <dbReference type="PROSITE-ProRule" id="PRU00781"/>
    </source>
</evidence>
<organism evidence="4 5">
    <name type="scientific">Apteryx mantelli</name>
    <name type="common">North Island brown kiwi</name>
    <dbReference type="NCBI Taxonomy" id="2696672"/>
    <lineage>
        <taxon>Eukaryota</taxon>
        <taxon>Metazoa</taxon>
        <taxon>Chordata</taxon>
        <taxon>Craniata</taxon>
        <taxon>Vertebrata</taxon>
        <taxon>Euteleostomi</taxon>
        <taxon>Archelosauria</taxon>
        <taxon>Archosauria</taxon>
        <taxon>Dinosauria</taxon>
        <taxon>Saurischia</taxon>
        <taxon>Theropoda</taxon>
        <taxon>Coelurosauria</taxon>
        <taxon>Aves</taxon>
        <taxon>Palaeognathae</taxon>
        <taxon>Apterygiformes</taxon>
        <taxon>Apterygidae</taxon>
        <taxon>Apteryx</taxon>
    </lineage>
</organism>